<dbReference type="EMBL" id="CP116967">
    <property type="protein sequence ID" value="WNM57693.1"/>
    <property type="molecule type" value="Genomic_DNA"/>
</dbReference>
<gene>
    <name evidence="1" type="ORF">PP769_17240</name>
</gene>
<dbReference type="RefSeq" id="WP_312642471.1">
    <property type="nucleotide sequence ID" value="NZ_CP116967.1"/>
</dbReference>
<organism evidence="1 2">
    <name type="scientific">Candidatus Nitrospira allomarina</name>
    <dbReference type="NCBI Taxonomy" id="3020900"/>
    <lineage>
        <taxon>Bacteria</taxon>
        <taxon>Pseudomonadati</taxon>
        <taxon>Nitrospirota</taxon>
        <taxon>Nitrospiria</taxon>
        <taxon>Nitrospirales</taxon>
        <taxon>Nitrospiraceae</taxon>
        <taxon>Nitrospira</taxon>
    </lineage>
</organism>
<dbReference type="Proteomes" id="UP001302719">
    <property type="component" value="Chromosome"/>
</dbReference>
<proteinExistence type="predicted"/>
<keyword evidence="2" id="KW-1185">Reference proteome</keyword>
<evidence type="ECO:0000313" key="2">
    <source>
        <dbReference type="Proteomes" id="UP001302719"/>
    </source>
</evidence>
<name>A0AA96GF26_9BACT</name>
<dbReference type="AlphaFoldDB" id="A0AA96GF26"/>
<protein>
    <submittedName>
        <fullName evidence="1">Uncharacterized protein</fullName>
    </submittedName>
</protein>
<reference evidence="1 2" key="1">
    <citation type="submission" date="2023-01" db="EMBL/GenBank/DDBJ databases">
        <title>Cultivation and genomic characterization of new, ubiquitous marine nitrite-oxidizing bacteria from the Nitrospirales.</title>
        <authorList>
            <person name="Mueller A.J."/>
            <person name="Daebeler A."/>
            <person name="Herbold C.W."/>
            <person name="Kirkegaard R.H."/>
            <person name="Daims H."/>
        </authorList>
    </citation>
    <scope>NUCLEOTIDE SEQUENCE [LARGE SCALE GENOMIC DNA]</scope>
    <source>
        <strain evidence="1 2">VA</strain>
    </source>
</reference>
<sequence>MFERLHGHIKFGAGNGPGLTIVKKIVKHPDGMAFLGMIIVTMRPFSPNESGFEA</sequence>
<dbReference type="KEGG" id="nall:PP769_17240"/>
<evidence type="ECO:0000313" key="1">
    <source>
        <dbReference type="EMBL" id="WNM57693.1"/>
    </source>
</evidence>
<accession>A0AA96GF26</accession>